<reference evidence="1" key="2">
    <citation type="journal article" date="2015" name="Fish Shellfish Immunol.">
        <title>Early steps in the European eel (Anguilla anguilla)-Vibrio vulnificus interaction in the gills: Role of the RtxA13 toxin.</title>
        <authorList>
            <person name="Callol A."/>
            <person name="Pajuelo D."/>
            <person name="Ebbesson L."/>
            <person name="Teles M."/>
            <person name="MacKenzie S."/>
            <person name="Amaro C."/>
        </authorList>
    </citation>
    <scope>NUCLEOTIDE SEQUENCE</scope>
</reference>
<dbReference type="EMBL" id="GBXM01107220">
    <property type="protein sequence ID" value="JAH01357.1"/>
    <property type="molecule type" value="Transcribed_RNA"/>
</dbReference>
<name>A0A0E9PAR6_ANGAN</name>
<proteinExistence type="predicted"/>
<dbReference type="AlphaFoldDB" id="A0A0E9PAR6"/>
<evidence type="ECO:0000313" key="1">
    <source>
        <dbReference type="EMBL" id="JAH01357.1"/>
    </source>
</evidence>
<sequence>MLNDNRNTNVISFWQNQKYNRLHTHKAKTKIVT</sequence>
<accession>A0A0E9PAR6</accession>
<protein>
    <submittedName>
        <fullName evidence="1">Uncharacterized protein</fullName>
    </submittedName>
</protein>
<organism evidence="1">
    <name type="scientific">Anguilla anguilla</name>
    <name type="common">European freshwater eel</name>
    <name type="synonym">Muraena anguilla</name>
    <dbReference type="NCBI Taxonomy" id="7936"/>
    <lineage>
        <taxon>Eukaryota</taxon>
        <taxon>Metazoa</taxon>
        <taxon>Chordata</taxon>
        <taxon>Craniata</taxon>
        <taxon>Vertebrata</taxon>
        <taxon>Euteleostomi</taxon>
        <taxon>Actinopterygii</taxon>
        <taxon>Neopterygii</taxon>
        <taxon>Teleostei</taxon>
        <taxon>Anguilliformes</taxon>
        <taxon>Anguillidae</taxon>
        <taxon>Anguilla</taxon>
    </lineage>
</organism>
<reference evidence="1" key="1">
    <citation type="submission" date="2014-11" db="EMBL/GenBank/DDBJ databases">
        <authorList>
            <person name="Amaro Gonzalez C."/>
        </authorList>
    </citation>
    <scope>NUCLEOTIDE SEQUENCE</scope>
</reference>